<dbReference type="CDD" id="cd10449">
    <property type="entry name" value="GIY-YIG_SLX1_like"/>
    <property type="match status" value="1"/>
</dbReference>
<dbReference type="AlphaFoldDB" id="A0A1F6VM52"/>
<evidence type="ECO:0000313" key="3">
    <source>
        <dbReference type="EMBL" id="OGI70662.1"/>
    </source>
</evidence>
<evidence type="ECO:0000259" key="2">
    <source>
        <dbReference type="PROSITE" id="PS50164"/>
    </source>
</evidence>
<gene>
    <name evidence="3" type="ORF">A2824_01115</name>
</gene>
<dbReference type="SUPFAM" id="SSF82771">
    <property type="entry name" value="GIY-YIG endonuclease"/>
    <property type="match status" value="1"/>
</dbReference>
<dbReference type="PANTHER" id="PTHR34477:SF5">
    <property type="entry name" value="BSL5627 PROTEIN"/>
    <property type="match status" value="1"/>
</dbReference>
<evidence type="ECO:0000256" key="1">
    <source>
        <dbReference type="ARBA" id="ARBA00007435"/>
    </source>
</evidence>
<comment type="caution">
    <text evidence="3">The sequence shown here is derived from an EMBL/GenBank/DDBJ whole genome shotgun (WGS) entry which is preliminary data.</text>
</comment>
<proteinExistence type="inferred from homology"/>
<accession>A0A1F6VM52</accession>
<feature type="domain" description="GIY-YIG" evidence="2">
    <location>
        <begin position="1"/>
        <end position="77"/>
    </location>
</feature>
<dbReference type="EMBL" id="MFTT01000001">
    <property type="protein sequence ID" value="OGI70662.1"/>
    <property type="molecule type" value="Genomic_DNA"/>
</dbReference>
<reference evidence="3 4" key="1">
    <citation type="journal article" date="2016" name="Nat. Commun.">
        <title>Thousands of microbial genomes shed light on interconnected biogeochemical processes in an aquifer system.</title>
        <authorList>
            <person name="Anantharaman K."/>
            <person name="Brown C.T."/>
            <person name="Hug L.A."/>
            <person name="Sharon I."/>
            <person name="Castelle C.J."/>
            <person name="Probst A.J."/>
            <person name="Thomas B.C."/>
            <person name="Singh A."/>
            <person name="Wilkins M.J."/>
            <person name="Karaoz U."/>
            <person name="Brodie E.L."/>
            <person name="Williams K.H."/>
            <person name="Hubbard S.S."/>
            <person name="Banfield J.F."/>
        </authorList>
    </citation>
    <scope>NUCLEOTIDE SEQUENCE [LARGE SCALE GENOMIC DNA]</scope>
</reference>
<dbReference type="Gene3D" id="3.40.1440.10">
    <property type="entry name" value="GIY-YIG endonuclease"/>
    <property type="match status" value="1"/>
</dbReference>
<dbReference type="PANTHER" id="PTHR34477">
    <property type="entry name" value="UPF0213 PROTEIN YHBQ"/>
    <property type="match status" value="1"/>
</dbReference>
<dbReference type="STRING" id="1801743.A2824_01115"/>
<dbReference type="InterPro" id="IPR050190">
    <property type="entry name" value="UPF0213_domain"/>
</dbReference>
<dbReference type="Pfam" id="PF01541">
    <property type="entry name" value="GIY-YIG"/>
    <property type="match status" value="1"/>
</dbReference>
<name>A0A1F6VM52_9BACT</name>
<organism evidence="3 4">
    <name type="scientific">Candidatus Nomurabacteria bacterium RIFCSPHIGHO2_01_FULL_42_16</name>
    <dbReference type="NCBI Taxonomy" id="1801743"/>
    <lineage>
        <taxon>Bacteria</taxon>
        <taxon>Candidatus Nomuraibacteriota</taxon>
    </lineage>
</organism>
<dbReference type="Proteomes" id="UP000178059">
    <property type="component" value="Unassembled WGS sequence"/>
</dbReference>
<protein>
    <recommendedName>
        <fullName evidence="2">GIY-YIG domain-containing protein</fullName>
    </recommendedName>
</protein>
<evidence type="ECO:0000313" key="4">
    <source>
        <dbReference type="Proteomes" id="UP000178059"/>
    </source>
</evidence>
<dbReference type="PROSITE" id="PS50164">
    <property type="entry name" value="GIY_YIG"/>
    <property type="match status" value="1"/>
</dbReference>
<dbReference type="SMART" id="SM00465">
    <property type="entry name" value="GIYc"/>
    <property type="match status" value="1"/>
</dbReference>
<dbReference type="InterPro" id="IPR035901">
    <property type="entry name" value="GIY-YIG_endonuc_sf"/>
</dbReference>
<comment type="similarity">
    <text evidence="1">Belongs to the UPF0213 family.</text>
</comment>
<dbReference type="InterPro" id="IPR000305">
    <property type="entry name" value="GIY-YIG_endonuc"/>
</dbReference>
<sequence>MFYTYVLQSKMNNQLYIGYTADLKRRLSEHNQGLNFSTKRYMPWQLIYYEASVEESDAKRREKYLKTTQGGRLLKRRIKDYLYKSRKI</sequence>